<dbReference type="InterPro" id="IPR051313">
    <property type="entry name" value="Bact_iron-sidero_bind"/>
</dbReference>
<dbReference type="Gene3D" id="3.40.50.1980">
    <property type="entry name" value="Nitrogenase molybdenum iron protein domain"/>
    <property type="match status" value="2"/>
</dbReference>
<name>A0ABW4C5U9_9BACL</name>
<dbReference type="PANTHER" id="PTHR30532:SF26">
    <property type="entry name" value="IRON(3+)-HYDROXAMATE-BINDING PROTEIN FHUD"/>
    <property type="match status" value="1"/>
</dbReference>
<feature type="domain" description="Fe/B12 periplasmic-binding" evidence="6">
    <location>
        <begin position="39"/>
        <end position="291"/>
    </location>
</feature>
<evidence type="ECO:0000256" key="4">
    <source>
        <dbReference type="ARBA" id="ARBA00022729"/>
    </source>
</evidence>
<dbReference type="EMBL" id="JBHTNU010000001">
    <property type="protein sequence ID" value="MFD1425448.1"/>
    <property type="molecule type" value="Genomic_DNA"/>
</dbReference>
<evidence type="ECO:0000313" key="8">
    <source>
        <dbReference type="Proteomes" id="UP001597282"/>
    </source>
</evidence>
<dbReference type="PROSITE" id="PS50983">
    <property type="entry name" value="FE_B12_PBP"/>
    <property type="match status" value="1"/>
</dbReference>
<keyword evidence="8" id="KW-1185">Reference proteome</keyword>
<dbReference type="InterPro" id="IPR002491">
    <property type="entry name" value="ABC_transptr_periplasmic_BD"/>
</dbReference>
<feature type="compositionally biased region" description="Basic and acidic residues" evidence="5">
    <location>
        <begin position="11"/>
        <end position="20"/>
    </location>
</feature>
<dbReference type="CDD" id="cd01138">
    <property type="entry name" value="FeuA"/>
    <property type="match status" value="1"/>
</dbReference>
<dbReference type="SUPFAM" id="SSF53807">
    <property type="entry name" value="Helical backbone' metal receptor"/>
    <property type="match status" value="1"/>
</dbReference>
<evidence type="ECO:0000256" key="1">
    <source>
        <dbReference type="ARBA" id="ARBA00004196"/>
    </source>
</evidence>
<keyword evidence="4" id="KW-0732">Signal</keyword>
<comment type="subcellular location">
    <subcellularLocation>
        <location evidence="1">Cell envelope</location>
    </subcellularLocation>
</comment>
<organism evidence="7 8">
    <name type="scientific">Kroppenstedtia sanguinis</name>
    <dbReference type="NCBI Taxonomy" id="1380684"/>
    <lineage>
        <taxon>Bacteria</taxon>
        <taxon>Bacillati</taxon>
        <taxon>Bacillota</taxon>
        <taxon>Bacilli</taxon>
        <taxon>Bacillales</taxon>
        <taxon>Thermoactinomycetaceae</taxon>
        <taxon>Kroppenstedtia</taxon>
    </lineage>
</organism>
<reference evidence="8" key="1">
    <citation type="journal article" date="2019" name="Int. J. Syst. Evol. Microbiol.">
        <title>The Global Catalogue of Microorganisms (GCM) 10K type strain sequencing project: providing services to taxonomists for standard genome sequencing and annotation.</title>
        <authorList>
            <consortium name="The Broad Institute Genomics Platform"/>
            <consortium name="The Broad Institute Genome Sequencing Center for Infectious Disease"/>
            <person name="Wu L."/>
            <person name="Ma J."/>
        </authorList>
    </citation>
    <scope>NUCLEOTIDE SEQUENCE [LARGE SCALE GENOMIC DNA]</scope>
    <source>
        <strain evidence="8">S1</strain>
    </source>
</reference>
<dbReference type="Pfam" id="PF01497">
    <property type="entry name" value="Peripla_BP_2"/>
    <property type="match status" value="1"/>
</dbReference>
<evidence type="ECO:0000259" key="6">
    <source>
        <dbReference type="PROSITE" id="PS50983"/>
    </source>
</evidence>
<sequence length="296" mass="33451">MLTSACSSQEKSSEEGKESQKTITYQSENGPVEVPAHPKRVVVLASFAGNVMALDTNLVGVDPYAKMNPLWKDRLKGVAEVSDENLEKIVELNPDLIIGLSNTKNQDKLKEIAPTVIFTYNKLNYLDQHIEIGKVLNKEKEATAWVEDFKKRSKKTGQEIKDQIGEDATVSVIENFDKQLSVFGKDWGRGTEVLYQEMELNMPKKVKEKALKTGYHALSPEVLPEFAGDYLVISKNSDYDSSYMKTKTFKNIPAVKKDRVFVVDTKEFMFNDPLSLDYQLKFFKEKFLGKAGGEDK</sequence>
<accession>A0ABW4C5U9</accession>
<gene>
    <name evidence="7" type="ORF">ACFQ4Y_00670</name>
</gene>
<comment type="similarity">
    <text evidence="2">Belongs to the bacterial solute-binding protein 8 family.</text>
</comment>
<keyword evidence="3" id="KW-0813">Transport</keyword>
<evidence type="ECO:0000256" key="5">
    <source>
        <dbReference type="SAM" id="MobiDB-lite"/>
    </source>
</evidence>
<evidence type="ECO:0000256" key="3">
    <source>
        <dbReference type="ARBA" id="ARBA00022448"/>
    </source>
</evidence>
<dbReference type="Proteomes" id="UP001597282">
    <property type="component" value="Unassembled WGS sequence"/>
</dbReference>
<comment type="caution">
    <text evidence="7">The sequence shown here is derived from an EMBL/GenBank/DDBJ whole genome shotgun (WGS) entry which is preliminary data.</text>
</comment>
<protein>
    <submittedName>
        <fullName evidence="7">Iron-hydroxamate ABC transporter substrate-binding protein</fullName>
    </submittedName>
</protein>
<evidence type="ECO:0000313" key="7">
    <source>
        <dbReference type="EMBL" id="MFD1425448.1"/>
    </source>
</evidence>
<proteinExistence type="inferred from homology"/>
<evidence type="ECO:0000256" key="2">
    <source>
        <dbReference type="ARBA" id="ARBA00008814"/>
    </source>
</evidence>
<dbReference type="PANTHER" id="PTHR30532">
    <property type="entry name" value="IRON III DICITRATE-BINDING PERIPLASMIC PROTEIN"/>
    <property type="match status" value="1"/>
</dbReference>
<dbReference type="RefSeq" id="WP_380162632.1">
    <property type="nucleotide sequence ID" value="NZ_JBHTNU010000001.1"/>
</dbReference>
<feature type="region of interest" description="Disordered" evidence="5">
    <location>
        <begin position="1"/>
        <end position="32"/>
    </location>
</feature>